<feature type="region of interest" description="Disordered" evidence="6">
    <location>
        <begin position="1122"/>
        <end position="1158"/>
    </location>
</feature>
<feature type="region of interest" description="Disordered" evidence="6">
    <location>
        <begin position="482"/>
        <end position="507"/>
    </location>
</feature>
<dbReference type="Proteomes" id="UP001196413">
    <property type="component" value="Unassembled WGS sequence"/>
</dbReference>
<feature type="compositionally biased region" description="Polar residues" evidence="6">
    <location>
        <begin position="375"/>
        <end position="388"/>
    </location>
</feature>
<feature type="compositionally biased region" description="Polar residues" evidence="6">
    <location>
        <begin position="722"/>
        <end position="737"/>
    </location>
</feature>
<reference evidence="8" key="1">
    <citation type="submission" date="2021-06" db="EMBL/GenBank/DDBJ databases">
        <title>Parelaphostrongylus tenuis whole genome reference sequence.</title>
        <authorList>
            <person name="Garwood T.J."/>
            <person name="Larsen P.A."/>
            <person name="Fountain-Jones N.M."/>
            <person name="Garbe J.R."/>
            <person name="Macchietto M.G."/>
            <person name="Kania S.A."/>
            <person name="Gerhold R.W."/>
            <person name="Richards J.E."/>
            <person name="Wolf T.M."/>
        </authorList>
    </citation>
    <scope>NUCLEOTIDE SEQUENCE</scope>
    <source>
        <strain evidence="8">MNPRO001-30</strain>
        <tissue evidence="8">Meninges</tissue>
    </source>
</reference>
<feature type="region of interest" description="Disordered" evidence="6">
    <location>
        <begin position="972"/>
        <end position="993"/>
    </location>
</feature>
<evidence type="ECO:0000313" key="8">
    <source>
        <dbReference type="EMBL" id="KAJ1366549.1"/>
    </source>
</evidence>
<feature type="compositionally biased region" description="Low complexity" evidence="6">
    <location>
        <begin position="738"/>
        <end position="750"/>
    </location>
</feature>
<feature type="compositionally biased region" description="Polar residues" evidence="6">
    <location>
        <begin position="872"/>
        <end position="901"/>
    </location>
</feature>
<dbReference type="PROSITE" id="PS01186">
    <property type="entry name" value="EGF_2"/>
    <property type="match status" value="2"/>
</dbReference>
<organism evidence="8 9">
    <name type="scientific">Parelaphostrongylus tenuis</name>
    <name type="common">Meningeal worm</name>
    <dbReference type="NCBI Taxonomy" id="148309"/>
    <lineage>
        <taxon>Eukaryota</taxon>
        <taxon>Metazoa</taxon>
        <taxon>Ecdysozoa</taxon>
        <taxon>Nematoda</taxon>
        <taxon>Chromadorea</taxon>
        <taxon>Rhabditida</taxon>
        <taxon>Rhabditina</taxon>
        <taxon>Rhabditomorpha</taxon>
        <taxon>Strongyloidea</taxon>
        <taxon>Metastrongylidae</taxon>
        <taxon>Parelaphostrongylus</taxon>
    </lineage>
</organism>
<evidence type="ECO:0000256" key="4">
    <source>
        <dbReference type="ARBA" id="ARBA00023180"/>
    </source>
</evidence>
<evidence type="ECO:0000256" key="6">
    <source>
        <dbReference type="SAM" id="MobiDB-lite"/>
    </source>
</evidence>
<feature type="region of interest" description="Disordered" evidence="6">
    <location>
        <begin position="533"/>
        <end position="591"/>
    </location>
</feature>
<protein>
    <submittedName>
        <fullName evidence="8">Fibrillin-1 [Cleaved into: Asprosin]</fullName>
    </submittedName>
</protein>
<keyword evidence="3" id="KW-1015">Disulfide bond</keyword>
<dbReference type="InterPro" id="IPR000742">
    <property type="entry name" value="EGF"/>
</dbReference>
<keyword evidence="4" id="KW-0325">Glycoprotein</keyword>
<feature type="compositionally biased region" description="Polar residues" evidence="6">
    <location>
        <begin position="697"/>
        <end position="714"/>
    </location>
</feature>
<feature type="region of interest" description="Disordered" evidence="6">
    <location>
        <begin position="697"/>
        <end position="753"/>
    </location>
</feature>
<feature type="region of interest" description="Disordered" evidence="6">
    <location>
        <begin position="236"/>
        <end position="257"/>
    </location>
</feature>
<feature type="compositionally biased region" description="Polar residues" evidence="6">
    <location>
        <begin position="615"/>
        <end position="632"/>
    </location>
</feature>
<evidence type="ECO:0000256" key="1">
    <source>
        <dbReference type="ARBA" id="ARBA00004370"/>
    </source>
</evidence>
<dbReference type="SMART" id="SM00181">
    <property type="entry name" value="EGF"/>
    <property type="match status" value="2"/>
</dbReference>
<feature type="compositionally biased region" description="Polar residues" evidence="6">
    <location>
        <begin position="488"/>
        <end position="507"/>
    </location>
</feature>
<feature type="compositionally biased region" description="Polar residues" evidence="6">
    <location>
        <begin position="1020"/>
        <end position="1045"/>
    </location>
</feature>
<evidence type="ECO:0000256" key="3">
    <source>
        <dbReference type="ARBA" id="ARBA00023157"/>
    </source>
</evidence>
<feature type="compositionally biased region" description="Low complexity" evidence="6">
    <location>
        <begin position="902"/>
        <end position="914"/>
    </location>
</feature>
<accession>A0AAD5QZ42</accession>
<feature type="region of interest" description="Disordered" evidence="6">
    <location>
        <begin position="855"/>
        <end position="917"/>
    </location>
</feature>
<feature type="compositionally biased region" description="Polar residues" evidence="6">
    <location>
        <begin position="1052"/>
        <end position="1076"/>
    </location>
</feature>
<sequence>MAMCINQQGSCGCKCIHGFTGDGTHCSAMGQKSSNTCTPEWQRLCRLENKKCHVDEEDVPQCGSCIEDHHPINGTCQPVQNGGNCADPAKNNCDVNAECIDVHPGHHFCTCKVGYIGDGMRCDGPNCHLDTELCHPNAKCMTAGNCKCRDGYEGDGITNCTQITSLSTMVSSPVVTSTASTEAEEMLRTDKEKDVEMIVNDTKMTATTVGTTTTLRHGKDRADTTTVISGSQTSVFSSGTSIHNGTNHTGTHSSITDHSLIDSESNTVTGRTASIHRIATTATDDYSKQSIPPVTADQTINTDNPHYKSTAELTTSTIVALTNSPEILTTTLTTNPSTTSHSLIDSESSTVGHTADTHEAVTTTTDRSSEKSIPPITTDQTINTDFTDNGSTSEITTLGIATLTTSSGISASTLATHSYTTDHSRTGSSSSTLGHTADTHESCKTQQLEQNRNFSNISPVHCPIKTDHNNEILLIMKSTLPKTDRNSEISPVTADQTTNTDSTDYESTTELTTLRVISLTKSSEISASTLAIRPSTTDHSLSDSYSSTVGHTADTHEAATTTTDRNSEKSISPVTADQTTNTDSTDYESTTELTTLSVISLTKSSEISASTLAIRPSTTDHSLSDSYSSTVGHTADTHEAATTTTDRNSEKSISPVTADQTTNTDSTDYESTTELTTLSVISLTKSSEISASTLAIRPSTTDHSLSDSYSSTVGHTADTREAVTTQQDRSPEQSIPPTTADKTTNTDSTNYESTTGLTTLSIVTFTKSSDLSASTLATHPSTTDHSRAGTGFSTVGHTANTHEAASTLQDRNPEQSIPPTTADHTIDTDFTDYGSTTKLTTLGVISLTKSSDISASTLTTHSSTTDHSLSDNYSSTIGSTADTREAVTTQQDRSPEQSIPPTTADQTTNTDSTNYESTTGLTTLSIVTFTKSSDLSASTLATHPSTTDHSRTGTGFSTVGHTANTHEAVTTLQDRKAEQSIPPTTADQTINTGSTDYESATELTTLGVVSFTKSSEISASTLATHPSTTDHSIIDNYSSTVGSTADTHEAVSTKQYRNSEQSTPPTTADETNNTDSIDYESTTELTTLSIATLTKFSEILTSTLVTHPSTTDHSLIDSYSSTVDSTADTHEAVSTNKYRNSEQSTPPTTADETNNTDSIDYESTTELTTLSIATLTKSSEILTSTLVTHPSTTDHSLIDSYSSTVDSTADTHEAVSTNKYRNSEQSTPPTTADETNNTDSIDYESTTELTTLSIATLTKSSEILTSTLVTHPNITDHSVIDSESTRVTGRTASIHRVVTTPTANYSEQSIPPFPADHTISTDLTDYRSSTELTTSLVVAVTNSSEILTSTVVKHPSTTDHSLINSDFSTTAGQTANIHEVVTAMTDGNSKQAIVSVTDDQTIITDSTNYGSTTELVTSVSVAAANSSKILTSTLATYRSSTDHHSLIGSEYSTVASQTTSIQEVVATTADGDSQHSMPPLIVDHTTNTDFTNNGSTIELITSDIATLSNSSGILSSTSSGTEPITLPTNPYTSYETVSSRKLLRESSLSTAMPNGISTLESTSLSDISPEKLKKPDKLTTEWPASLIMSGSTKKTKRSFHCLW</sequence>
<feature type="region of interest" description="Disordered" evidence="6">
    <location>
        <begin position="1020"/>
        <end position="1076"/>
    </location>
</feature>
<keyword evidence="2" id="KW-0472">Membrane</keyword>
<gene>
    <name evidence="8" type="primary">FBN-1</name>
    <name evidence="8" type="ORF">KIN20_027230</name>
</gene>
<dbReference type="Gene3D" id="2.10.25.10">
    <property type="entry name" value="Laminin"/>
    <property type="match status" value="1"/>
</dbReference>
<feature type="compositionally biased region" description="Polar residues" evidence="6">
    <location>
        <begin position="791"/>
        <end position="823"/>
    </location>
</feature>
<dbReference type="PANTHER" id="PTHR24038:SF11">
    <property type="entry name" value="INTEGRIN BETA-LIKE PROTEIN E"/>
    <property type="match status" value="1"/>
</dbReference>
<comment type="caution">
    <text evidence="5">Lacks conserved residue(s) required for the propagation of feature annotation.</text>
</comment>
<feature type="region of interest" description="Disordered" evidence="6">
    <location>
        <begin position="615"/>
        <end position="673"/>
    </location>
</feature>
<feature type="compositionally biased region" description="Polar residues" evidence="6">
    <location>
        <begin position="981"/>
        <end position="993"/>
    </location>
</feature>
<proteinExistence type="predicted"/>
<feature type="compositionally biased region" description="Low complexity" evidence="6">
    <location>
        <begin position="856"/>
        <end position="871"/>
    </location>
</feature>
<feature type="compositionally biased region" description="Polar residues" evidence="6">
    <location>
        <begin position="651"/>
        <end position="673"/>
    </location>
</feature>
<name>A0AAD5QZ42_PARTN</name>
<dbReference type="CDD" id="cd00053">
    <property type="entry name" value="EGF"/>
    <property type="match status" value="1"/>
</dbReference>
<evidence type="ECO:0000256" key="5">
    <source>
        <dbReference type="PROSITE-ProRule" id="PRU00076"/>
    </source>
</evidence>
<evidence type="ECO:0000256" key="2">
    <source>
        <dbReference type="ARBA" id="ARBA00023136"/>
    </source>
</evidence>
<feature type="compositionally biased region" description="Polar residues" evidence="6">
    <location>
        <begin position="569"/>
        <end position="591"/>
    </location>
</feature>
<evidence type="ECO:0000259" key="7">
    <source>
        <dbReference type="PROSITE" id="PS50026"/>
    </source>
</evidence>
<feature type="domain" description="EGF-like" evidence="7">
    <location>
        <begin position="81"/>
        <end position="123"/>
    </location>
</feature>
<feature type="region of interest" description="Disordered" evidence="6">
    <location>
        <begin position="1204"/>
        <end position="1240"/>
    </location>
</feature>
<feature type="region of interest" description="Disordered" evidence="6">
    <location>
        <begin position="330"/>
        <end position="388"/>
    </location>
</feature>
<keyword evidence="9" id="KW-1185">Reference proteome</keyword>
<evidence type="ECO:0000313" key="9">
    <source>
        <dbReference type="Proteomes" id="UP001196413"/>
    </source>
</evidence>
<feature type="region of interest" description="Disordered" evidence="6">
    <location>
        <begin position="775"/>
        <end position="829"/>
    </location>
</feature>
<feature type="compositionally biased region" description="Low complexity" evidence="6">
    <location>
        <begin position="330"/>
        <end position="339"/>
    </location>
</feature>
<dbReference type="GO" id="GO:0016020">
    <property type="term" value="C:membrane"/>
    <property type="evidence" value="ECO:0007669"/>
    <property type="project" value="UniProtKB-SubCell"/>
</dbReference>
<keyword evidence="5" id="KW-0245">EGF-like domain</keyword>
<feature type="region of interest" description="Disordered" evidence="6">
    <location>
        <begin position="419"/>
        <end position="442"/>
    </location>
</feature>
<dbReference type="PANTHER" id="PTHR24038">
    <property type="entry name" value="STABILIN"/>
    <property type="match status" value="1"/>
</dbReference>
<dbReference type="EMBL" id="JAHQIW010005581">
    <property type="protein sequence ID" value="KAJ1366549.1"/>
    <property type="molecule type" value="Genomic_DNA"/>
</dbReference>
<comment type="caution">
    <text evidence="8">The sequence shown here is derived from an EMBL/GenBank/DDBJ whole genome shotgun (WGS) entry which is preliminary data.</text>
</comment>
<comment type="subcellular location">
    <subcellularLocation>
        <location evidence="1">Membrane</location>
    </subcellularLocation>
</comment>
<dbReference type="PROSITE" id="PS50026">
    <property type="entry name" value="EGF_3"/>
    <property type="match status" value="1"/>
</dbReference>
<feature type="compositionally biased region" description="Polar residues" evidence="6">
    <location>
        <begin position="340"/>
        <end position="352"/>
    </location>
</feature>
<feature type="region of interest" description="Disordered" evidence="6">
    <location>
        <begin position="938"/>
        <end position="960"/>
    </location>
</feature>
<feature type="compositionally biased region" description="Polar residues" evidence="6">
    <location>
        <begin position="533"/>
        <end position="550"/>
    </location>
</feature>